<reference evidence="1" key="1">
    <citation type="journal article" date="2020" name="Nat. Commun.">
        <title>Large-scale genome sequencing of mycorrhizal fungi provides insights into the early evolution of symbiotic traits.</title>
        <authorList>
            <person name="Miyauchi S."/>
            <person name="Kiss E."/>
            <person name="Kuo A."/>
            <person name="Drula E."/>
            <person name="Kohler A."/>
            <person name="Sanchez-Garcia M."/>
            <person name="Morin E."/>
            <person name="Andreopoulos B."/>
            <person name="Barry K.W."/>
            <person name="Bonito G."/>
            <person name="Buee M."/>
            <person name="Carver A."/>
            <person name="Chen C."/>
            <person name="Cichocki N."/>
            <person name="Clum A."/>
            <person name="Culley D."/>
            <person name="Crous P.W."/>
            <person name="Fauchery L."/>
            <person name="Girlanda M."/>
            <person name="Hayes R.D."/>
            <person name="Keri Z."/>
            <person name="LaButti K."/>
            <person name="Lipzen A."/>
            <person name="Lombard V."/>
            <person name="Magnuson J."/>
            <person name="Maillard F."/>
            <person name="Murat C."/>
            <person name="Nolan M."/>
            <person name="Ohm R.A."/>
            <person name="Pangilinan J."/>
            <person name="Pereira M.F."/>
            <person name="Perotto S."/>
            <person name="Peter M."/>
            <person name="Pfister S."/>
            <person name="Riley R."/>
            <person name="Sitrit Y."/>
            <person name="Stielow J.B."/>
            <person name="Szollosi G."/>
            <person name="Zifcakova L."/>
            <person name="Stursova M."/>
            <person name="Spatafora J.W."/>
            <person name="Tedersoo L."/>
            <person name="Vaario L.M."/>
            <person name="Yamada A."/>
            <person name="Yan M."/>
            <person name="Wang P."/>
            <person name="Xu J."/>
            <person name="Bruns T."/>
            <person name="Baldrian P."/>
            <person name="Vilgalys R."/>
            <person name="Dunand C."/>
            <person name="Henrissat B."/>
            <person name="Grigoriev I.V."/>
            <person name="Hibbett D."/>
            <person name="Nagy L.G."/>
            <person name="Martin F.M."/>
        </authorList>
    </citation>
    <scope>NUCLEOTIDE SEQUENCE</scope>
    <source>
        <strain evidence="1">UP504</strain>
    </source>
</reference>
<protein>
    <submittedName>
        <fullName evidence="1">Uncharacterized protein</fullName>
    </submittedName>
</protein>
<organism evidence="1 2">
    <name type="scientific">Hydnum rufescens UP504</name>
    <dbReference type="NCBI Taxonomy" id="1448309"/>
    <lineage>
        <taxon>Eukaryota</taxon>
        <taxon>Fungi</taxon>
        <taxon>Dikarya</taxon>
        <taxon>Basidiomycota</taxon>
        <taxon>Agaricomycotina</taxon>
        <taxon>Agaricomycetes</taxon>
        <taxon>Cantharellales</taxon>
        <taxon>Hydnaceae</taxon>
        <taxon>Hydnum</taxon>
    </lineage>
</organism>
<dbReference type="EMBL" id="MU128997">
    <property type="protein sequence ID" value="KAF9511622.1"/>
    <property type="molecule type" value="Genomic_DNA"/>
</dbReference>
<evidence type="ECO:0000313" key="2">
    <source>
        <dbReference type="Proteomes" id="UP000886523"/>
    </source>
</evidence>
<proteinExistence type="predicted"/>
<dbReference type="Proteomes" id="UP000886523">
    <property type="component" value="Unassembled WGS sequence"/>
</dbReference>
<comment type="caution">
    <text evidence="1">The sequence shown here is derived from an EMBL/GenBank/DDBJ whole genome shotgun (WGS) entry which is preliminary data.</text>
</comment>
<gene>
    <name evidence="1" type="ORF">BS47DRAFT_1141495</name>
</gene>
<accession>A0A9P6ATX8</accession>
<dbReference type="AlphaFoldDB" id="A0A9P6ATX8"/>
<keyword evidence="2" id="KW-1185">Reference proteome</keyword>
<name>A0A9P6ATX8_9AGAM</name>
<sequence length="62" mass="6538">MADMKEIIQVCLKHSDASTIRRNLQGLSQPVRGTAIAILDDLIAETSKPGAPQPSPQLGAAL</sequence>
<evidence type="ECO:0000313" key="1">
    <source>
        <dbReference type="EMBL" id="KAF9511622.1"/>
    </source>
</evidence>